<evidence type="ECO:0000313" key="3">
    <source>
        <dbReference type="Proteomes" id="UP000033900"/>
    </source>
</evidence>
<proteinExistence type="predicted"/>
<evidence type="ECO:0008006" key="4">
    <source>
        <dbReference type="Google" id="ProtNLM"/>
    </source>
</evidence>
<comment type="caution">
    <text evidence="2">The sequence shown here is derived from an EMBL/GenBank/DDBJ whole genome shotgun (WGS) entry which is preliminary data.</text>
</comment>
<gene>
    <name evidence="2" type="ORF">RS84_00670</name>
</gene>
<dbReference type="EMBL" id="JYJB01000005">
    <property type="protein sequence ID" value="KJL49040.1"/>
    <property type="molecule type" value="Genomic_DNA"/>
</dbReference>
<dbReference type="SUPFAM" id="SSF49879">
    <property type="entry name" value="SMAD/FHA domain"/>
    <property type="match status" value="1"/>
</dbReference>
<dbReference type="AlphaFoldDB" id="A0A0M2HVU7"/>
<dbReference type="Proteomes" id="UP000033900">
    <property type="component" value="Unassembled WGS sequence"/>
</dbReference>
<evidence type="ECO:0000313" key="2">
    <source>
        <dbReference type="EMBL" id="KJL49040.1"/>
    </source>
</evidence>
<dbReference type="CDD" id="cd00060">
    <property type="entry name" value="FHA"/>
    <property type="match status" value="1"/>
</dbReference>
<dbReference type="RefSeq" id="WP_235281371.1">
    <property type="nucleotide sequence ID" value="NZ_JYJB01000005.1"/>
</dbReference>
<feature type="compositionally biased region" description="Basic and acidic residues" evidence="1">
    <location>
        <begin position="177"/>
        <end position="187"/>
    </location>
</feature>
<evidence type="ECO:0000256" key="1">
    <source>
        <dbReference type="SAM" id="MobiDB-lite"/>
    </source>
</evidence>
<reference evidence="2 3" key="1">
    <citation type="submission" date="2015-02" db="EMBL/GenBank/DDBJ databases">
        <title>Draft genome sequences of ten Microbacterium spp. with emphasis on heavy metal contaminated environments.</title>
        <authorList>
            <person name="Corretto E."/>
        </authorList>
    </citation>
    <scope>NUCLEOTIDE SEQUENCE [LARGE SCALE GENOMIC DNA]</scope>
    <source>
        <strain evidence="2 3">SA35</strain>
    </source>
</reference>
<protein>
    <recommendedName>
        <fullName evidence="4">FHA domain-containing protein</fullName>
    </recommendedName>
</protein>
<dbReference type="STRING" id="273678.RS84_00670"/>
<sequence length="187" mass="20487">MDGRYIDERPDEGYNPTTTHAEWGAGSPRLRLTRDDERAEFALDADLVRIGSAADNELRLADTDPVHATITHDDRDEYVLELHGEGEMNASAGVAATHGEDRTETLRTGARFTVGPWTLVFARDEFADHGRPFGGRQGGEYSDQPMQPPRPDYSDDERAVAESGTDVPVETSTGTDPVRHSDSSADT</sequence>
<name>A0A0M2HVU7_9MICO</name>
<organism evidence="2 3">
    <name type="scientific">Microbacterium hydrocarbonoxydans</name>
    <dbReference type="NCBI Taxonomy" id="273678"/>
    <lineage>
        <taxon>Bacteria</taxon>
        <taxon>Bacillati</taxon>
        <taxon>Actinomycetota</taxon>
        <taxon>Actinomycetes</taxon>
        <taxon>Micrococcales</taxon>
        <taxon>Microbacteriaceae</taxon>
        <taxon>Microbacterium</taxon>
    </lineage>
</organism>
<feature type="compositionally biased region" description="Basic and acidic residues" evidence="1">
    <location>
        <begin position="1"/>
        <end position="12"/>
    </location>
</feature>
<accession>A0A0M2HVU7</accession>
<feature type="region of interest" description="Disordered" evidence="1">
    <location>
        <begin position="128"/>
        <end position="187"/>
    </location>
</feature>
<keyword evidence="3" id="KW-1185">Reference proteome</keyword>
<dbReference type="PATRIC" id="fig|273678.4.peg.663"/>
<feature type="region of interest" description="Disordered" evidence="1">
    <location>
        <begin position="1"/>
        <end position="23"/>
    </location>
</feature>
<dbReference type="InterPro" id="IPR008984">
    <property type="entry name" value="SMAD_FHA_dom_sf"/>
</dbReference>